<gene>
    <name evidence="2" type="ORF">AVEN_42204_1</name>
</gene>
<evidence type="ECO:0000313" key="2">
    <source>
        <dbReference type="EMBL" id="GBL84939.1"/>
    </source>
</evidence>
<proteinExistence type="predicted"/>
<dbReference type="AlphaFoldDB" id="A0A4Y2B0G7"/>
<reference evidence="2 3" key="1">
    <citation type="journal article" date="2019" name="Sci. Rep.">
        <title>Orb-weaving spider Araneus ventricosus genome elucidates the spidroin gene catalogue.</title>
        <authorList>
            <person name="Kono N."/>
            <person name="Nakamura H."/>
            <person name="Ohtoshi R."/>
            <person name="Moran D.A.P."/>
            <person name="Shinohara A."/>
            <person name="Yoshida Y."/>
            <person name="Fujiwara M."/>
            <person name="Mori M."/>
            <person name="Tomita M."/>
            <person name="Arakawa K."/>
        </authorList>
    </citation>
    <scope>NUCLEOTIDE SEQUENCE [LARGE SCALE GENOMIC DNA]</scope>
</reference>
<sequence>MCNEALMCDIFTFEPTCSTKFWSRTDLLTLSHVVGGSVVCRATIKRLTCLKGQTPETTSNSKPFMQLFYDPSILFTSQPLKRSTETDSETNLKSHARRKERHQPAQKSIILRWSNPSTYLGNLFTLNLSTGFFCLSYAEFHRPFGGWDATSSFY</sequence>
<organism evidence="2 3">
    <name type="scientific">Araneus ventricosus</name>
    <name type="common">Orbweaver spider</name>
    <name type="synonym">Epeira ventricosa</name>
    <dbReference type="NCBI Taxonomy" id="182803"/>
    <lineage>
        <taxon>Eukaryota</taxon>
        <taxon>Metazoa</taxon>
        <taxon>Ecdysozoa</taxon>
        <taxon>Arthropoda</taxon>
        <taxon>Chelicerata</taxon>
        <taxon>Arachnida</taxon>
        <taxon>Araneae</taxon>
        <taxon>Araneomorphae</taxon>
        <taxon>Entelegynae</taxon>
        <taxon>Araneoidea</taxon>
        <taxon>Araneidae</taxon>
        <taxon>Araneus</taxon>
    </lineage>
</organism>
<comment type="caution">
    <text evidence="2">The sequence shown here is derived from an EMBL/GenBank/DDBJ whole genome shotgun (WGS) entry which is preliminary data.</text>
</comment>
<evidence type="ECO:0000313" key="3">
    <source>
        <dbReference type="Proteomes" id="UP000499080"/>
    </source>
</evidence>
<protein>
    <submittedName>
        <fullName evidence="2">Uncharacterized protein</fullName>
    </submittedName>
</protein>
<evidence type="ECO:0000256" key="1">
    <source>
        <dbReference type="SAM" id="MobiDB-lite"/>
    </source>
</evidence>
<dbReference type="EMBL" id="BGPR01000040">
    <property type="protein sequence ID" value="GBL84939.1"/>
    <property type="molecule type" value="Genomic_DNA"/>
</dbReference>
<accession>A0A4Y2B0G7</accession>
<dbReference type="Proteomes" id="UP000499080">
    <property type="component" value="Unassembled WGS sequence"/>
</dbReference>
<feature type="region of interest" description="Disordered" evidence="1">
    <location>
        <begin position="81"/>
        <end position="103"/>
    </location>
</feature>
<name>A0A4Y2B0G7_ARAVE</name>
<keyword evidence="3" id="KW-1185">Reference proteome</keyword>